<gene>
    <name evidence="14" type="ORF">STAS_08898</name>
</gene>
<evidence type="ECO:0000256" key="5">
    <source>
        <dbReference type="ARBA" id="ARBA00022640"/>
    </source>
</evidence>
<dbReference type="InterPro" id="IPR045023">
    <property type="entry name" value="FATA/B"/>
</dbReference>
<dbReference type="InterPro" id="IPR002864">
    <property type="entry name" value="Acyl-ACP_thioesterase_NHD"/>
</dbReference>
<dbReference type="Proteomes" id="UP000325081">
    <property type="component" value="Unassembled WGS sequence"/>
</dbReference>
<evidence type="ECO:0000256" key="8">
    <source>
        <dbReference type="ARBA" id="ARBA00022946"/>
    </source>
</evidence>
<evidence type="ECO:0000256" key="4">
    <source>
        <dbReference type="ARBA" id="ARBA00022528"/>
    </source>
</evidence>
<reference evidence="15" key="1">
    <citation type="journal article" date="2019" name="Curr. Biol.">
        <title>Genome Sequence of Striga asiatica Provides Insight into the Evolution of Plant Parasitism.</title>
        <authorList>
            <person name="Yoshida S."/>
            <person name="Kim S."/>
            <person name="Wafula E.K."/>
            <person name="Tanskanen J."/>
            <person name="Kim Y.M."/>
            <person name="Honaas L."/>
            <person name="Yang Z."/>
            <person name="Spallek T."/>
            <person name="Conn C.E."/>
            <person name="Ichihashi Y."/>
            <person name="Cheong K."/>
            <person name="Cui S."/>
            <person name="Der J.P."/>
            <person name="Gundlach H."/>
            <person name="Jiao Y."/>
            <person name="Hori C."/>
            <person name="Ishida J.K."/>
            <person name="Kasahara H."/>
            <person name="Kiba T."/>
            <person name="Kim M.S."/>
            <person name="Koo N."/>
            <person name="Laohavisit A."/>
            <person name="Lee Y.H."/>
            <person name="Lumba S."/>
            <person name="McCourt P."/>
            <person name="Mortimer J.C."/>
            <person name="Mutuku J.M."/>
            <person name="Nomura T."/>
            <person name="Sasaki-Sekimoto Y."/>
            <person name="Seto Y."/>
            <person name="Wang Y."/>
            <person name="Wakatake T."/>
            <person name="Sakakibara H."/>
            <person name="Demura T."/>
            <person name="Yamaguchi S."/>
            <person name="Yoneyama K."/>
            <person name="Manabe R.I."/>
            <person name="Nelson D.C."/>
            <person name="Schulman A.H."/>
            <person name="Timko M.P."/>
            <person name="dePamphilis C.W."/>
            <person name="Choi D."/>
            <person name="Shirasu K."/>
        </authorList>
    </citation>
    <scope>NUCLEOTIDE SEQUENCE [LARGE SCALE GENOMIC DNA]</scope>
    <source>
        <strain evidence="15">cv. UVA1</strain>
    </source>
</reference>
<keyword evidence="15" id="KW-1185">Reference proteome</keyword>
<proteinExistence type="inferred from homology"/>
<dbReference type="PANTHER" id="PTHR31727:SF10">
    <property type="entry name" value="ACYL-[ACYL-CARRIER-PROTEIN] HYDROLASE"/>
    <property type="match status" value="1"/>
</dbReference>
<accession>A0A5A7PKH2</accession>
<evidence type="ECO:0000256" key="10">
    <source>
        <dbReference type="ARBA" id="ARBA00023160"/>
    </source>
</evidence>
<dbReference type="InterPro" id="IPR049427">
    <property type="entry name" value="Acyl-ACP_TE_C"/>
</dbReference>
<dbReference type="InterPro" id="IPR029069">
    <property type="entry name" value="HotDog_dom_sf"/>
</dbReference>
<dbReference type="CDD" id="cd00586">
    <property type="entry name" value="4HBT"/>
    <property type="match status" value="1"/>
</dbReference>
<dbReference type="PANTHER" id="PTHR31727">
    <property type="entry name" value="OLEOYL-ACYL CARRIER PROTEIN THIOESTERASE 1, CHLOROPLASTIC"/>
    <property type="match status" value="1"/>
</dbReference>
<dbReference type="AlphaFoldDB" id="A0A5A7PKH2"/>
<keyword evidence="6 11" id="KW-0378">Hydrolase</keyword>
<keyword evidence="5 11" id="KW-0934">Plastid</keyword>
<evidence type="ECO:0000259" key="13">
    <source>
        <dbReference type="Pfam" id="PF20791"/>
    </source>
</evidence>
<comment type="subcellular location">
    <subcellularLocation>
        <location evidence="1 11">Plastid</location>
        <location evidence="1 11">Chloroplast</location>
    </subcellularLocation>
</comment>
<dbReference type="OrthoDB" id="618395at2759"/>
<feature type="domain" description="Acyl-ACP thioesterase-like C-terminal" evidence="13">
    <location>
        <begin position="252"/>
        <end position="349"/>
    </location>
</feature>
<dbReference type="EC" id="3.1.2.-" evidence="11"/>
<dbReference type="EMBL" id="BKCP01004628">
    <property type="protein sequence ID" value="GER32807.1"/>
    <property type="molecule type" value="Genomic_DNA"/>
</dbReference>
<evidence type="ECO:0000256" key="3">
    <source>
        <dbReference type="ARBA" id="ARBA00022516"/>
    </source>
</evidence>
<dbReference type="GO" id="GO:0000036">
    <property type="term" value="F:acyl carrier activity"/>
    <property type="evidence" value="ECO:0007669"/>
    <property type="project" value="TreeGrafter"/>
</dbReference>
<dbReference type="Pfam" id="PF01643">
    <property type="entry name" value="Acyl-ACP_TE"/>
    <property type="match status" value="1"/>
</dbReference>
<dbReference type="FunFam" id="3.10.129.10:FF:000014">
    <property type="entry name" value="Acyl-[acyl-carrier-protein] hydrolase"/>
    <property type="match status" value="1"/>
</dbReference>
<organism evidence="14 15">
    <name type="scientific">Striga asiatica</name>
    <name type="common">Asiatic witchweed</name>
    <name type="synonym">Buchnera asiatica</name>
    <dbReference type="NCBI Taxonomy" id="4170"/>
    <lineage>
        <taxon>Eukaryota</taxon>
        <taxon>Viridiplantae</taxon>
        <taxon>Streptophyta</taxon>
        <taxon>Embryophyta</taxon>
        <taxon>Tracheophyta</taxon>
        <taxon>Spermatophyta</taxon>
        <taxon>Magnoliopsida</taxon>
        <taxon>eudicotyledons</taxon>
        <taxon>Gunneridae</taxon>
        <taxon>Pentapetalae</taxon>
        <taxon>asterids</taxon>
        <taxon>lamiids</taxon>
        <taxon>Lamiales</taxon>
        <taxon>Orobanchaceae</taxon>
        <taxon>Buchnereae</taxon>
        <taxon>Striga</taxon>
    </lineage>
</organism>
<name>A0A5A7PKH2_STRAF</name>
<sequence>MSAFSCQSSFLFQRSSQTKDKHELHCTGVGATKSLKMGILSQDHDKAFSLANPIVDNARPLDKQIRQNIPKKRQLSDPYRLGMFVDGGVEYRQTIVVRSNEVGPDQTMTLESLLNLFQETALNHAWNSGQMKEYGTNHGMVKHGLIWVISRMIVQIDHYPIWGEVIEIDTWVGASGKHGMSRDWLLKSKATGIILVRATSTFVMMNKYTRRLSKMPEDAREELTQWFTDKQAVEESYTEIRKLNGNACKFNIELKPKRCDLDMNHHVNYAKYAKWMIETIPEEFLENHQLAHIALEYRRECGTSDIVESLCEEHDGPNGNRALQTTHTHLLRIKGEHKYDELVRGKTTWKYKHV</sequence>
<dbReference type="Pfam" id="PF20791">
    <property type="entry name" value="Acyl-ACP_TE_C"/>
    <property type="match status" value="1"/>
</dbReference>
<evidence type="ECO:0000256" key="7">
    <source>
        <dbReference type="ARBA" id="ARBA00022832"/>
    </source>
</evidence>
<evidence type="ECO:0000256" key="11">
    <source>
        <dbReference type="RuleBase" id="RU363096"/>
    </source>
</evidence>
<evidence type="ECO:0000256" key="2">
    <source>
        <dbReference type="ARBA" id="ARBA00006500"/>
    </source>
</evidence>
<evidence type="ECO:0000313" key="14">
    <source>
        <dbReference type="EMBL" id="GER32807.1"/>
    </source>
</evidence>
<protein>
    <recommendedName>
        <fullName evidence="11">Acyl-[acyl-carrier-protein] hydrolase</fullName>
        <ecNumber evidence="11">3.1.2.-</ecNumber>
    </recommendedName>
</protein>
<evidence type="ECO:0000313" key="15">
    <source>
        <dbReference type="Proteomes" id="UP000325081"/>
    </source>
</evidence>
<evidence type="ECO:0000259" key="12">
    <source>
        <dbReference type="Pfam" id="PF01643"/>
    </source>
</evidence>
<keyword evidence="8" id="KW-0809">Transit peptide</keyword>
<comment type="similarity">
    <text evidence="2 11">Belongs to the acyl-ACP thioesterase family.</text>
</comment>
<dbReference type="Gene3D" id="3.10.129.10">
    <property type="entry name" value="Hotdog Thioesterase"/>
    <property type="match status" value="1"/>
</dbReference>
<dbReference type="SUPFAM" id="SSF54637">
    <property type="entry name" value="Thioesterase/thiol ester dehydrase-isomerase"/>
    <property type="match status" value="2"/>
</dbReference>
<keyword evidence="10 11" id="KW-0275">Fatty acid biosynthesis</keyword>
<dbReference type="GO" id="GO:0016297">
    <property type="term" value="F:fatty acyl-[ACP] hydrolase activity"/>
    <property type="evidence" value="ECO:0007669"/>
    <property type="project" value="InterPro"/>
</dbReference>
<keyword evidence="7 11" id="KW-0276">Fatty acid metabolism</keyword>
<comment type="function">
    <text evidence="11">Plays an essential role in chain termination during de novo fatty acid synthesis.</text>
</comment>
<keyword evidence="9 11" id="KW-0443">Lipid metabolism</keyword>
<keyword evidence="4 11" id="KW-0150">Chloroplast</keyword>
<evidence type="ECO:0000256" key="1">
    <source>
        <dbReference type="ARBA" id="ARBA00004229"/>
    </source>
</evidence>
<keyword evidence="3 11" id="KW-0444">Lipid biosynthesis</keyword>
<feature type="domain" description="Acyl-ACP thioesterase N-terminal hotdog" evidence="12">
    <location>
        <begin position="89"/>
        <end position="222"/>
    </location>
</feature>
<evidence type="ECO:0000256" key="6">
    <source>
        <dbReference type="ARBA" id="ARBA00022801"/>
    </source>
</evidence>
<evidence type="ECO:0000256" key="9">
    <source>
        <dbReference type="ARBA" id="ARBA00023098"/>
    </source>
</evidence>
<dbReference type="GO" id="GO:0009507">
    <property type="term" value="C:chloroplast"/>
    <property type="evidence" value="ECO:0007669"/>
    <property type="project" value="UniProtKB-SubCell"/>
</dbReference>
<comment type="caution">
    <text evidence="14">The sequence shown here is derived from an EMBL/GenBank/DDBJ whole genome shotgun (WGS) entry which is preliminary data.</text>
</comment>